<evidence type="ECO:0000313" key="2">
    <source>
        <dbReference type="Proteomes" id="UP000593568"/>
    </source>
</evidence>
<protein>
    <submittedName>
        <fullName evidence="1">Uncharacterized protein</fullName>
    </submittedName>
</protein>
<keyword evidence="2" id="KW-1185">Reference proteome</keyword>
<accession>A0A7J9EZF7</accession>
<gene>
    <name evidence="1" type="ORF">Gotri_006007</name>
</gene>
<reference evidence="1 2" key="1">
    <citation type="journal article" date="2019" name="Genome Biol. Evol.">
        <title>Insights into the evolution of the New World diploid cottons (Gossypium, subgenus Houzingenia) based on genome sequencing.</title>
        <authorList>
            <person name="Grover C.E."/>
            <person name="Arick M.A. 2nd"/>
            <person name="Thrash A."/>
            <person name="Conover J.L."/>
            <person name="Sanders W.S."/>
            <person name="Peterson D.G."/>
            <person name="Frelichowski J.E."/>
            <person name="Scheffler J.A."/>
            <person name="Scheffler B.E."/>
            <person name="Wendel J.F."/>
        </authorList>
    </citation>
    <scope>NUCLEOTIDE SEQUENCE [LARGE SCALE GENOMIC DNA]</scope>
    <source>
        <strain evidence="1">8</strain>
        <tissue evidence="1">Leaf</tissue>
    </source>
</reference>
<organism evidence="1 2">
    <name type="scientific">Gossypium trilobum</name>
    <dbReference type="NCBI Taxonomy" id="34281"/>
    <lineage>
        <taxon>Eukaryota</taxon>
        <taxon>Viridiplantae</taxon>
        <taxon>Streptophyta</taxon>
        <taxon>Embryophyta</taxon>
        <taxon>Tracheophyta</taxon>
        <taxon>Spermatophyta</taxon>
        <taxon>Magnoliopsida</taxon>
        <taxon>eudicotyledons</taxon>
        <taxon>Gunneridae</taxon>
        <taxon>Pentapetalae</taxon>
        <taxon>rosids</taxon>
        <taxon>malvids</taxon>
        <taxon>Malvales</taxon>
        <taxon>Malvaceae</taxon>
        <taxon>Malvoideae</taxon>
        <taxon>Gossypium</taxon>
    </lineage>
</organism>
<comment type="caution">
    <text evidence="1">The sequence shown here is derived from an EMBL/GenBank/DDBJ whole genome shotgun (WGS) entry which is preliminary data.</text>
</comment>
<evidence type="ECO:0000313" key="1">
    <source>
        <dbReference type="EMBL" id="MBA0778084.1"/>
    </source>
</evidence>
<name>A0A7J9EZF7_9ROSI</name>
<sequence length="129" mass="14539">MESSKGLNFKININVTFDNHLKRSGSGLVITDAIGGSAVVKGDALSVIKKNQSSAVDKSEMRAYIRDIKHHRRGAWVCRGVAGIGSEVGQRARLRVRPWNNLEQEREIINKFEIEEESWFVFLKIEIVS</sequence>
<dbReference type="AlphaFoldDB" id="A0A7J9EZF7"/>
<dbReference type="EMBL" id="JABEZW010000010">
    <property type="protein sequence ID" value="MBA0778084.1"/>
    <property type="molecule type" value="Genomic_DNA"/>
</dbReference>
<dbReference type="Proteomes" id="UP000593568">
    <property type="component" value="Unassembled WGS sequence"/>
</dbReference>
<proteinExistence type="predicted"/>